<dbReference type="AlphaFoldDB" id="A0A2A9EET6"/>
<feature type="region of interest" description="Disordered" evidence="1">
    <location>
        <begin position="481"/>
        <end position="507"/>
    </location>
</feature>
<accession>A0A2A9EET6</accession>
<evidence type="ECO:0000313" key="5">
    <source>
        <dbReference type="Proteomes" id="UP000221394"/>
    </source>
</evidence>
<dbReference type="Pfam" id="PF03703">
    <property type="entry name" value="bPH_2"/>
    <property type="match status" value="3"/>
</dbReference>
<gene>
    <name evidence="4" type="ORF">ATL41_2068</name>
</gene>
<evidence type="ECO:0000313" key="4">
    <source>
        <dbReference type="EMBL" id="PFG37313.1"/>
    </source>
</evidence>
<feature type="domain" description="YdbS-like PH" evidence="3">
    <location>
        <begin position="88"/>
        <end position="166"/>
    </location>
</feature>
<evidence type="ECO:0000256" key="1">
    <source>
        <dbReference type="SAM" id="MobiDB-lite"/>
    </source>
</evidence>
<feature type="compositionally biased region" description="Low complexity" evidence="1">
    <location>
        <begin position="481"/>
        <end position="492"/>
    </location>
</feature>
<dbReference type="EMBL" id="PDJH01000001">
    <property type="protein sequence ID" value="PFG37313.1"/>
    <property type="molecule type" value="Genomic_DNA"/>
</dbReference>
<evidence type="ECO:0000259" key="3">
    <source>
        <dbReference type="Pfam" id="PF03703"/>
    </source>
</evidence>
<dbReference type="Proteomes" id="UP000221394">
    <property type="component" value="Unassembled WGS sequence"/>
</dbReference>
<feature type="transmembrane region" description="Helical" evidence="2">
    <location>
        <begin position="230"/>
        <end position="247"/>
    </location>
</feature>
<name>A0A2A9EET6_9MICO</name>
<feature type="transmembrane region" description="Helical" evidence="2">
    <location>
        <begin position="66"/>
        <end position="88"/>
    </location>
</feature>
<evidence type="ECO:0000256" key="2">
    <source>
        <dbReference type="SAM" id="Phobius"/>
    </source>
</evidence>
<feature type="domain" description="YdbS-like PH" evidence="3">
    <location>
        <begin position="380"/>
        <end position="454"/>
    </location>
</feature>
<organism evidence="4 5">
    <name type="scientific">Flavimobilis soli</name>
    <dbReference type="NCBI Taxonomy" id="442709"/>
    <lineage>
        <taxon>Bacteria</taxon>
        <taxon>Bacillati</taxon>
        <taxon>Actinomycetota</taxon>
        <taxon>Actinomycetes</taxon>
        <taxon>Micrococcales</taxon>
        <taxon>Jonesiaceae</taxon>
        <taxon>Flavimobilis</taxon>
    </lineage>
</organism>
<feature type="domain" description="YdbS-like PH" evidence="3">
    <location>
        <begin position="254"/>
        <end position="308"/>
    </location>
</feature>
<reference evidence="4 5" key="1">
    <citation type="submission" date="2017-10" db="EMBL/GenBank/DDBJ databases">
        <title>Sequencing the genomes of 1000 actinobacteria strains.</title>
        <authorList>
            <person name="Klenk H.-P."/>
        </authorList>
    </citation>
    <scope>NUCLEOTIDE SEQUENCE [LARGE SCALE GENOMIC DNA]</scope>
    <source>
        <strain evidence="4 5">DSM 21574</strain>
    </source>
</reference>
<keyword evidence="2" id="KW-1133">Transmembrane helix</keyword>
<feature type="transmembrane region" description="Helical" evidence="2">
    <location>
        <begin position="206"/>
        <end position="224"/>
    </location>
</feature>
<sequence>MSVAGPETPPATDLQENEAGLSWRRMHPVTPVVRGWAVIVALVFVVANNIGDNFGEAGEAVQDLGFGIVALVVAAILLVVFAYCAIAWRMMRYAVGPDAVHLHKGVLFRQQRQARLDRIQAIDVVQPVLARIFQLGELRIEVAGGADSTVAIGFLKMSDANELRAELLARAAGVELVEGEAAPVAPEESVLDVPFGMLIGSILRTWALPMFVLVLIGIGVVVVISGQWSALFSFIPAIFGFGSYLAGRFFGEANFTAAVSPDGIRLRSGLLETRAQTIPPGRVQALRLRQPLLWRRKDWWRVDVTIAGYFGGAEAAKTTSNLLLPVGDRRAALDAMWLVLPDLGVQDPLGLLEEAFTGSGASERFVTSPRAARWLDPWSWRRNGYAVTGRGLVIRTGRFTRSVVLVPHERTQSLALQQGPLQRRLGLTSFALHVSAGPVVPAVPHLADADAARLLLEQDDRARTARLGTGPEQWMRQIAVPALDAASPAAPDAAPPAAPDSDGGAPQ</sequence>
<comment type="caution">
    <text evidence="4">The sequence shown here is derived from an EMBL/GenBank/DDBJ whole genome shotgun (WGS) entry which is preliminary data.</text>
</comment>
<protein>
    <submittedName>
        <fullName evidence="4">Putative membrane protein</fullName>
    </submittedName>
</protein>
<proteinExistence type="predicted"/>
<keyword evidence="2" id="KW-0812">Transmembrane</keyword>
<dbReference type="PIRSF" id="PIRSF026631">
    <property type="entry name" value="UCP026631"/>
    <property type="match status" value="1"/>
</dbReference>
<keyword evidence="5" id="KW-1185">Reference proteome</keyword>
<dbReference type="PANTHER" id="PTHR34473">
    <property type="entry name" value="UPF0699 TRANSMEMBRANE PROTEIN YDBS"/>
    <property type="match status" value="1"/>
</dbReference>
<feature type="transmembrane region" description="Helical" evidence="2">
    <location>
        <begin position="32"/>
        <end position="51"/>
    </location>
</feature>
<dbReference type="PANTHER" id="PTHR34473:SF2">
    <property type="entry name" value="UPF0699 TRANSMEMBRANE PROTEIN YDBT"/>
    <property type="match status" value="1"/>
</dbReference>
<dbReference type="InterPro" id="IPR014529">
    <property type="entry name" value="UCP026631"/>
</dbReference>
<dbReference type="InterPro" id="IPR005182">
    <property type="entry name" value="YdbS-like_PH"/>
</dbReference>
<keyword evidence="2" id="KW-0472">Membrane</keyword>